<dbReference type="OrthoDB" id="5978071at2759"/>
<accession>A0A9X0D3A0</accession>
<dbReference type="PANTHER" id="PTHR15254">
    <property type="entry name" value="FANCONI ANEMIA GROUP G PROTEIN FAMILY MEMBER"/>
    <property type="match status" value="1"/>
</dbReference>
<dbReference type="EMBL" id="MU825879">
    <property type="protein sequence ID" value="KAJ7385677.1"/>
    <property type="molecule type" value="Genomic_DNA"/>
</dbReference>
<dbReference type="Proteomes" id="UP001163046">
    <property type="component" value="Unassembled WGS sequence"/>
</dbReference>
<protein>
    <submittedName>
        <fullName evidence="3">Uncharacterized protein</fullName>
    </submittedName>
</protein>
<feature type="region of interest" description="Disordered" evidence="2">
    <location>
        <begin position="637"/>
        <end position="658"/>
    </location>
</feature>
<evidence type="ECO:0000256" key="1">
    <source>
        <dbReference type="SAM" id="Coils"/>
    </source>
</evidence>
<keyword evidence="4" id="KW-1185">Reference proteome</keyword>
<sequence>MLKGERAVRQELNELDNQMSDLLNAEQKFRDLPWTPNSIKKDHRRLIKQSEVLKKVAFLSVDVKEWIIENDLLVLRLKEDDSQSTIQEVLDNFTSLLERVQGLPPESSFICYEQAIAYNLSHLILRGHINILVGGLHKSVKILHRSLSRAFEAFKREDCLEGAEAESGDMTDRDLFSAANIEHTLDTLLPLLFKVLHNKNIGCAPLVLSCCLLAFLWLLDEDVDKAVELLQLMQSQLKHFAEVNLSSTEEVPANRRPVCLFSLEYIPSITNCVITSSTKDLTDIQNLLSVVTSLLAFAHYANKDYDKVLEALDDKVQIQDVGYNDLYLKGYILYVRSEVDEALQCFQQCLHISQGQDKAAALNMLGCCCAVKGKHHTAVAKFRNALEHDFQQLEALFNISLQYRKLGNVMAEIQTLKLLKQAIQSKESDQGRCYDVAVIPNDQSSDRNKRKLDVELSVPPRFALASVMSSGGVTSELVTYMLAKRLTEIGRIEEAANSYLELLANIVDMRTASFRNSRNLPSPTELYQQCAFALLKAGRYEDTVTVCDKVLTNVDSVNLAEKGNDDETSANDKAPKKRLRSDDEKEMTNSADEETVSDHIQLLMLKAEALVHIHQPLEALQSLNRLLKEMEGVQPTSYCGTTHQGEQDTEGQQRKRRKVDCGDNVLLKEQNQDFQPNKLVKVKVQAYNHKASILEGLARPTMLCISSMSVWSIYQKILKQFTSTRSCS</sequence>
<reference evidence="3" key="1">
    <citation type="submission" date="2023-01" db="EMBL/GenBank/DDBJ databases">
        <title>Genome assembly of the deep-sea coral Lophelia pertusa.</title>
        <authorList>
            <person name="Herrera S."/>
            <person name="Cordes E."/>
        </authorList>
    </citation>
    <scope>NUCLEOTIDE SEQUENCE</scope>
    <source>
        <strain evidence="3">USNM1676648</strain>
        <tissue evidence="3">Polyp</tissue>
    </source>
</reference>
<dbReference type="GO" id="GO:0043240">
    <property type="term" value="C:Fanconi anaemia nuclear complex"/>
    <property type="evidence" value="ECO:0007669"/>
    <property type="project" value="InterPro"/>
</dbReference>
<proteinExistence type="predicted"/>
<comment type="caution">
    <text evidence="3">The sequence shown here is derived from an EMBL/GenBank/DDBJ whole genome shotgun (WGS) entry which is preliminary data.</text>
</comment>
<evidence type="ECO:0000256" key="2">
    <source>
        <dbReference type="SAM" id="MobiDB-lite"/>
    </source>
</evidence>
<dbReference type="InterPro" id="IPR011990">
    <property type="entry name" value="TPR-like_helical_dom_sf"/>
</dbReference>
<dbReference type="Gene3D" id="1.25.40.10">
    <property type="entry name" value="Tetratricopeptide repeat domain"/>
    <property type="match status" value="2"/>
</dbReference>
<dbReference type="InterPro" id="IPR019734">
    <property type="entry name" value="TPR_rpt"/>
</dbReference>
<evidence type="ECO:0000313" key="4">
    <source>
        <dbReference type="Proteomes" id="UP001163046"/>
    </source>
</evidence>
<dbReference type="GO" id="GO:0036297">
    <property type="term" value="P:interstrand cross-link repair"/>
    <property type="evidence" value="ECO:0007669"/>
    <property type="project" value="InterPro"/>
</dbReference>
<keyword evidence="1" id="KW-0175">Coiled coil</keyword>
<feature type="region of interest" description="Disordered" evidence="2">
    <location>
        <begin position="561"/>
        <end position="595"/>
    </location>
</feature>
<dbReference type="PANTHER" id="PTHR15254:SF2">
    <property type="entry name" value="FANCONI ANEMIA GROUP G PROTEIN"/>
    <property type="match status" value="1"/>
</dbReference>
<name>A0A9X0D3A0_9CNID</name>
<dbReference type="SUPFAM" id="SSF48452">
    <property type="entry name" value="TPR-like"/>
    <property type="match status" value="2"/>
</dbReference>
<evidence type="ECO:0000313" key="3">
    <source>
        <dbReference type="EMBL" id="KAJ7385677.1"/>
    </source>
</evidence>
<gene>
    <name evidence="3" type="ORF">OS493_013705</name>
</gene>
<feature type="coiled-coil region" evidence="1">
    <location>
        <begin position="5"/>
        <end position="32"/>
    </location>
</feature>
<dbReference type="SMART" id="SM00028">
    <property type="entry name" value="TPR"/>
    <property type="match status" value="3"/>
</dbReference>
<dbReference type="AlphaFoldDB" id="A0A9X0D3A0"/>
<organism evidence="3 4">
    <name type="scientific">Desmophyllum pertusum</name>
    <dbReference type="NCBI Taxonomy" id="174260"/>
    <lineage>
        <taxon>Eukaryota</taxon>
        <taxon>Metazoa</taxon>
        <taxon>Cnidaria</taxon>
        <taxon>Anthozoa</taxon>
        <taxon>Hexacorallia</taxon>
        <taxon>Scleractinia</taxon>
        <taxon>Caryophylliina</taxon>
        <taxon>Caryophylliidae</taxon>
        <taxon>Desmophyllum</taxon>
    </lineage>
</organism>
<dbReference type="InterPro" id="IPR039684">
    <property type="entry name" value="FANCG"/>
</dbReference>